<feature type="domain" description="Rhamnogalacturonase A/B/Epimerase-like pectate lyase" evidence="2">
    <location>
        <begin position="69"/>
        <end position="269"/>
    </location>
</feature>
<dbReference type="Proteomes" id="UP000035331">
    <property type="component" value="Chromosome"/>
</dbReference>
<organism evidence="3 4">
    <name type="scientific">Methanosarcina barkeri CM1</name>
    <dbReference type="NCBI Taxonomy" id="796385"/>
    <lineage>
        <taxon>Archaea</taxon>
        <taxon>Methanobacteriati</taxon>
        <taxon>Methanobacteriota</taxon>
        <taxon>Stenosarchaea group</taxon>
        <taxon>Methanomicrobia</taxon>
        <taxon>Methanosarcinales</taxon>
        <taxon>Methanosarcinaceae</taxon>
        <taxon>Methanosarcina</taxon>
    </lineage>
</organism>
<keyword evidence="1" id="KW-0812">Transmembrane</keyword>
<protein>
    <submittedName>
        <fullName evidence="3">Cell surface protein</fullName>
    </submittedName>
</protein>
<name>A0A0G3CEX6_METBA</name>
<accession>A0A0G3CEX6</accession>
<evidence type="ECO:0000313" key="3">
    <source>
        <dbReference type="EMBL" id="AKJ39265.1"/>
    </source>
</evidence>
<evidence type="ECO:0000256" key="1">
    <source>
        <dbReference type="SAM" id="Phobius"/>
    </source>
</evidence>
<dbReference type="SMART" id="SM00710">
    <property type="entry name" value="PbH1"/>
    <property type="match status" value="6"/>
</dbReference>
<evidence type="ECO:0000259" key="2">
    <source>
        <dbReference type="Pfam" id="PF12708"/>
    </source>
</evidence>
<dbReference type="InterPro" id="IPR024535">
    <property type="entry name" value="RHGA/B-epi-like_pectate_lyase"/>
</dbReference>
<evidence type="ECO:0000313" key="4">
    <source>
        <dbReference type="Proteomes" id="UP000035331"/>
    </source>
</evidence>
<dbReference type="EMBL" id="CP008746">
    <property type="protein sequence ID" value="AKJ39265.1"/>
    <property type="molecule type" value="Genomic_DNA"/>
</dbReference>
<gene>
    <name evidence="3" type="ORF">MCM1_2248</name>
</gene>
<proteinExistence type="predicted"/>
<dbReference type="PATRIC" id="fig|796385.3.peg.2768"/>
<dbReference type="SUPFAM" id="SSF51126">
    <property type="entry name" value="Pectin lyase-like"/>
    <property type="match status" value="1"/>
</dbReference>
<feature type="transmembrane region" description="Helical" evidence="1">
    <location>
        <begin position="42"/>
        <end position="60"/>
    </location>
</feature>
<dbReference type="InterPro" id="IPR011050">
    <property type="entry name" value="Pectin_lyase_fold/virulence"/>
</dbReference>
<keyword evidence="1" id="KW-0472">Membrane</keyword>
<dbReference type="InterPro" id="IPR012334">
    <property type="entry name" value="Pectin_lyas_fold"/>
</dbReference>
<reference evidence="4" key="1">
    <citation type="submission" date="2014-06" db="EMBL/GenBank/DDBJ databases">
        <title>The complete genome sequence of Methanosarcina barkeri CM1.</title>
        <authorList>
            <consortium name="Pastoral Greenhouse Gas Research Consortium"/>
            <person name="Lambie S.C."/>
            <person name="Leahy S.C."/>
            <person name="Kelly W.J."/>
            <person name="Li D."/>
            <person name="Reilly K."/>
            <person name="Attwood G.T."/>
            <person name="Altermann E."/>
        </authorList>
    </citation>
    <scope>NUCLEOTIDE SEQUENCE [LARGE SCALE GENOMIC DNA]</scope>
    <source>
        <strain evidence="4">CM1</strain>
    </source>
</reference>
<dbReference type="AlphaFoldDB" id="A0A0G3CEX6"/>
<dbReference type="Gene3D" id="2.160.20.10">
    <property type="entry name" value="Single-stranded right-handed beta-helix, Pectin lyase-like"/>
    <property type="match status" value="1"/>
</dbReference>
<dbReference type="InterPro" id="IPR006626">
    <property type="entry name" value="PbH1"/>
</dbReference>
<keyword evidence="1" id="KW-1133">Transmembrane helix</keyword>
<reference evidence="3 4" key="2">
    <citation type="journal article" date="2015" name="Stand. Genomic Sci.">
        <title>The complete genome sequence of the rumen methanogen Methanosarcina barkeri CM1.</title>
        <authorList>
            <person name="Lambie S.C."/>
            <person name="Kelly W.J."/>
            <person name="Leahy S.C."/>
            <person name="Li D."/>
            <person name="Reilly K."/>
            <person name="McAllister T.A."/>
            <person name="Valle E.R."/>
            <person name="Attwood G.T."/>
            <person name="Altermann E."/>
        </authorList>
    </citation>
    <scope>NUCLEOTIDE SEQUENCE [LARGE SCALE GENOMIC DNA]</scope>
    <source>
        <strain evidence="3 4">CM1</strain>
    </source>
</reference>
<dbReference type="Pfam" id="PF12708">
    <property type="entry name" value="Pect-lyase_RHGA_epim"/>
    <property type="match status" value="1"/>
</dbReference>
<sequence length="358" mass="38205">MTDPYNVIGERDSVCNMSDPHKSQRTKFQIQPKGDTMLKRQVGTLFLIICLILTTVPAALGGQKTITINPTSGSDAQNEINNAINTVASGATSSNPGYVFLGAGTYQISAPIVLKSNVVLKGAGDDTIIFATGSVCNSGGAPAYIFGSGVSNVEVCDLQFKSTATGPGDGGHGGYRNCIQFRSSKDSKIHDILFTRYLYSDGVRITKSSGIEVYNCRMHSTGHDGVGFLSGTKDSRMYNCDVEVQTNTGVRINDCTNIEVDHNTFSGSAESGWCCVEMVNSLTNVNVHHNIMHDFKGSSSSAGIGSFNANGSINVYDNVMWAVSPYVMVGSGSNILEPFDHSLENWVAKGYGYGYVAN</sequence>